<accession>A0A0A1U4N0</accession>
<evidence type="ECO:0000259" key="5">
    <source>
        <dbReference type="Pfam" id="PF04811"/>
    </source>
</evidence>
<dbReference type="SUPFAM" id="SSF81995">
    <property type="entry name" value="beta-sandwich domain of Sec23/24"/>
    <property type="match status" value="1"/>
</dbReference>
<dbReference type="GO" id="GO:0070971">
    <property type="term" value="C:endoplasmic reticulum exit site"/>
    <property type="evidence" value="ECO:0007669"/>
    <property type="project" value="TreeGrafter"/>
</dbReference>
<dbReference type="Gene3D" id="2.30.30.380">
    <property type="entry name" value="Zn-finger domain of Sec23/24"/>
    <property type="match status" value="1"/>
</dbReference>
<dbReference type="RefSeq" id="XP_004255925.1">
    <property type="nucleotide sequence ID" value="XM_004255877.1"/>
</dbReference>
<dbReference type="OrthoDB" id="49016at2759"/>
<dbReference type="GO" id="GO:0090110">
    <property type="term" value="P:COPII-coated vesicle cargo loading"/>
    <property type="evidence" value="ECO:0007669"/>
    <property type="project" value="TreeGrafter"/>
</dbReference>
<evidence type="ECO:0000313" key="7">
    <source>
        <dbReference type="EMBL" id="ELP89154.1"/>
    </source>
</evidence>
<dbReference type="GO" id="GO:0000149">
    <property type="term" value="F:SNARE binding"/>
    <property type="evidence" value="ECO:0007669"/>
    <property type="project" value="TreeGrafter"/>
</dbReference>
<dbReference type="EMBL" id="KB206670">
    <property type="protein sequence ID" value="ELP89154.1"/>
    <property type="molecule type" value="Genomic_DNA"/>
</dbReference>
<dbReference type="Pfam" id="PF04811">
    <property type="entry name" value="Sec23_trunk"/>
    <property type="match status" value="1"/>
</dbReference>
<evidence type="ECO:0008006" key="9">
    <source>
        <dbReference type="Google" id="ProtNLM"/>
    </source>
</evidence>
<dbReference type="PANTHER" id="PTHR13803:SF39">
    <property type="entry name" value="SECRETORY 24AB, ISOFORM A"/>
    <property type="match status" value="1"/>
</dbReference>
<comment type="subcellular location">
    <subcellularLocation>
        <location evidence="1">Golgi apparatus membrane</location>
    </subcellularLocation>
</comment>
<reference evidence="7 8" key="1">
    <citation type="submission" date="2012-10" db="EMBL/GenBank/DDBJ databases">
        <authorList>
            <person name="Zafar N."/>
            <person name="Inman J."/>
            <person name="Hall N."/>
            <person name="Lorenzi H."/>
            <person name="Caler E."/>
        </authorList>
    </citation>
    <scope>NUCLEOTIDE SEQUENCE [LARGE SCALE GENOMIC DNA]</scope>
    <source>
        <strain evidence="7 8">IP1</strain>
    </source>
</reference>
<dbReference type="AlphaFoldDB" id="A0A0A1U4N0"/>
<evidence type="ECO:0000256" key="3">
    <source>
        <dbReference type="ARBA" id="ARBA00023034"/>
    </source>
</evidence>
<dbReference type="KEGG" id="eiv:EIN_485460"/>
<feature type="domain" description="Sec23/Sec24 beta-sandwich" evidence="6">
    <location>
        <begin position="323"/>
        <end position="402"/>
    </location>
</feature>
<dbReference type="InterPro" id="IPR012990">
    <property type="entry name" value="Beta-sandwich_Sec23_24"/>
</dbReference>
<feature type="domain" description="Sec23/Sec24 trunk" evidence="5">
    <location>
        <begin position="114"/>
        <end position="310"/>
    </location>
</feature>
<dbReference type="Pfam" id="PF04810">
    <property type="entry name" value="zf-Sec23_Sec24"/>
    <property type="match status" value="1"/>
</dbReference>
<evidence type="ECO:0000256" key="1">
    <source>
        <dbReference type="ARBA" id="ARBA00004394"/>
    </source>
</evidence>
<dbReference type="InterPro" id="IPR036465">
    <property type="entry name" value="vWFA_dom_sf"/>
</dbReference>
<protein>
    <recommendedName>
        <fullName evidence="9">Protein transport protein SEC24</fullName>
    </recommendedName>
</protein>
<dbReference type="GO" id="GO:0006886">
    <property type="term" value="P:intracellular protein transport"/>
    <property type="evidence" value="ECO:0007669"/>
    <property type="project" value="InterPro"/>
</dbReference>
<sequence>MSFIQCSLDRIPKTESIRKQSGIPFYIVYTPQYAPVQKIPTEKLARCSKCRGYMNKYNTLIAPNKWQCCLCDTINTEKSIYYDLSEGTQKYPELSVESFEIVTDTNFTRRPMQDVCVVFAVDSILWESTKTIIKDAVIKLSEKTKVGILVYGSNVSLIKVVRGKYSVDVFVEEPDDIICNVETYLTKACDLTKVLDLFDTISFPASVNQSVFGLAMKTVNCLLGSRGGKVICIHGSQPTGQGSLQLDSETLDSTHSEYYTDLSVLMNNNMITIDLFLSLHTSYDTATLCDFVRRTGGRTHVISNFGVLRHTMTRDIVQSVCREAVFRVRTTENMTTVTRYGNFNMRNNDLLAVPCVEPSSCLVVEYEILSDFSCTKFYIQTVFLYTNENKERVLRIQTTWLPYGNAPEINCTALTIACSNVCVEIAKKKGILEAKKYLEQIARNVPKYCKDRDQVRYNLFCLLKSPILKMEKNYITAAHLREMRGNSQFPIPVLYTLDSFGGVKIVSLSQSEVTGKLCIFVFGDYVTICVDKTVEKKVLKKVFGVTTITEIAENFHITEDKNEVAESLLQILKSMGERCVTVDCSEKWKEWLVVDPKPDNTWDYQSFILSLGAD</sequence>
<dbReference type="PANTHER" id="PTHR13803">
    <property type="entry name" value="SEC24-RELATED PROTEIN"/>
    <property type="match status" value="1"/>
</dbReference>
<dbReference type="Gene3D" id="2.60.40.1670">
    <property type="entry name" value="beta-sandwich domain of Sec23/24"/>
    <property type="match status" value="1"/>
</dbReference>
<dbReference type="InterPro" id="IPR050550">
    <property type="entry name" value="SEC23_SEC24_subfamily"/>
</dbReference>
<keyword evidence="8" id="KW-1185">Reference proteome</keyword>
<evidence type="ECO:0000313" key="8">
    <source>
        <dbReference type="Proteomes" id="UP000014680"/>
    </source>
</evidence>
<dbReference type="SUPFAM" id="SSF53300">
    <property type="entry name" value="vWA-like"/>
    <property type="match status" value="1"/>
</dbReference>
<gene>
    <name evidence="7" type="ORF">EIN_485460</name>
</gene>
<dbReference type="OMA" id="YMEAKIP"/>
<proteinExistence type="inferred from homology"/>
<dbReference type="Pfam" id="PF08033">
    <property type="entry name" value="Sec23_BS"/>
    <property type="match status" value="1"/>
</dbReference>
<dbReference type="VEuPathDB" id="AmoebaDB:EIN_485460"/>
<dbReference type="Proteomes" id="UP000014680">
    <property type="component" value="Unassembled WGS sequence"/>
</dbReference>
<dbReference type="GO" id="GO:0030127">
    <property type="term" value="C:COPII vesicle coat"/>
    <property type="evidence" value="ECO:0007669"/>
    <property type="project" value="InterPro"/>
</dbReference>
<dbReference type="InterPro" id="IPR006896">
    <property type="entry name" value="Sec23/24_trunk_dom"/>
</dbReference>
<feature type="domain" description="Zinc finger Sec23/Sec24-type" evidence="4">
    <location>
        <begin position="46"/>
        <end position="76"/>
    </location>
</feature>
<evidence type="ECO:0000256" key="2">
    <source>
        <dbReference type="ARBA" id="ARBA00008334"/>
    </source>
</evidence>
<comment type="similarity">
    <text evidence="2">Belongs to the SEC23/SEC24 family. SEC24 subfamily.</text>
</comment>
<dbReference type="GO" id="GO:0000139">
    <property type="term" value="C:Golgi membrane"/>
    <property type="evidence" value="ECO:0007669"/>
    <property type="project" value="UniProtKB-SubCell"/>
</dbReference>
<name>A0A0A1U4N0_ENTIV</name>
<evidence type="ECO:0000259" key="4">
    <source>
        <dbReference type="Pfam" id="PF04810"/>
    </source>
</evidence>
<dbReference type="GeneID" id="14888250"/>
<dbReference type="GO" id="GO:0008270">
    <property type="term" value="F:zinc ion binding"/>
    <property type="evidence" value="ECO:0007669"/>
    <property type="project" value="InterPro"/>
</dbReference>
<organism evidence="7 8">
    <name type="scientific">Entamoeba invadens IP1</name>
    <dbReference type="NCBI Taxonomy" id="370355"/>
    <lineage>
        <taxon>Eukaryota</taxon>
        <taxon>Amoebozoa</taxon>
        <taxon>Evosea</taxon>
        <taxon>Archamoebae</taxon>
        <taxon>Mastigamoebida</taxon>
        <taxon>Entamoebidae</taxon>
        <taxon>Entamoeba</taxon>
    </lineage>
</organism>
<keyword evidence="3" id="KW-0333">Golgi apparatus</keyword>
<evidence type="ECO:0000259" key="6">
    <source>
        <dbReference type="Pfam" id="PF08033"/>
    </source>
</evidence>
<dbReference type="InterPro" id="IPR006895">
    <property type="entry name" value="Znf_Sec23_Sec24"/>
</dbReference>
<dbReference type="Gene3D" id="3.40.50.410">
    <property type="entry name" value="von Willebrand factor, type A domain"/>
    <property type="match status" value="1"/>
</dbReference>
<dbReference type="InterPro" id="IPR036174">
    <property type="entry name" value="Znf_Sec23_Sec24_sf"/>
</dbReference>
<dbReference type="SUPFAM" id="SSF82919">
    <property type="entry name" value="Zn-finger domain of Sec23/24"/>
    <property type="match status" value="1"/>
</dbReference>